<dbReference type="HAMAP" id="MF_01494">
    <property type="entry name" value="DEAD_helicase_CshB"/>
    <property type="match status" value="1"/>
</dbReference>
<keyword evidence="5" id="KW-0963">Cytoplasm</keyword>
<organism evidence="11 12">
    <name type="scientific">Tetzosporium hominis</name>
    <dbReference type="NCBI Taxonomy" id="2020506"/>
    <lineage>
        <taxon>Bacteria</taxon>
        <taxon>Bacillati</taxon>
        <taxon>Bacillota</taxon>
        <taxon>Bacilli</taxon>
        <taxon>Bacillales</taxon>
        <taxon>Caryophanaceae</taxon>
        <taxon>Tetzosporium</taxon>
    </lineage>
</organism>
<dbReference type="InterPro" id="IPR011545">
    <property type="entry name" value="DEAD/DEAH_box_helicase_dom"/>
</dbReference>
<dbReference type="SUPFAM" id="SSF52540">
    <property type="entry name" value="P-loop containing nucleoside triphosphate hydrolases"/>
    <property type="match status" value="1"/>
</dbReference>
<evidence type="ECO:0000256" key="3">
    <source>
        <dbReference type="ARBA" id="ARBA00022806"/>
    </source>
</evidence>
<dbReference type="Gene3D" id="3.40.50.300">
    <property type="entry name" value="P-loop containing nucleotide triphosphate hydrolases"/>
    <property type="match status" value="2"/>
</dbReference>
<feature type="compositionally biased region" description="Basic residues" evidence="7">
    <location>
        <begin position="422"/>
        <end position="432"/>
    </location>
</feature>
<comment type="catalytic activity">
    <reaction evidence="5">
        <text>ATP + H2O = ADP + phosphate + H(+)</text>
        <dbReference type="Rhea" id="RHEA:13065"/>
        <dbReference type="ChEBI" id="CHEBI:15377"/>
        <dbReference type="ChEBI" id="CHEBI:15378"/>
        <dbReference type="ChEBI" id="CHEBI:30616"/>
        <dbReference type="ChEBI" id="CHEBI:43474"/>
        <dbReference type="ChEBI" id="CHEBI:456216"/>
        <dbReference type="EC" id="3.6.4.13"/>
    </reaction>
</comment>
<dbReference type="PROSITE" id="PS51195">
    <property type="entry name" value="Q_MOTIF"/>
    <property type="match status" value="1"/>
</dbReference>
<dbReference type="CDD" id="cd18787">
    <property type="entry name" value="SF2_C_DEAD"/>
    <property type="match status" value="1"/>
</dbReference>
<dbReference type="RefSeq" id="WP_094942077.1">
    <property type="nucleotide sequence ID" value="NZ_NOKQ01000187.1"/>
</dbReference>
<dbReference type="SMART" id="SM00490">
    <property type="entry name" value="HELICc"/>
    <property type="match status" value="1"/>
</dbReference>
<dbReference type="InterPro" id="IPR001650">
    <property type="entry name" value="Helicase_C-like"/>
</dbReference>
<keyword evidence="5" id="KW-0694">RNA-binding</keyword>
<proteinExistence type="inferred from homology"/>
<evidence type="ECO:0000256" key="5">
    <source>
        <dbReference type="HAMAP-Rule" id="MF_01494"/>
    </source>
</evidence>
<dbReference type="InterPro" id="IPR014014">
    <property type="entry name" value="RNA_helicase_DEAD_Q_motif"/>
</dbReference>
<comment type="subcellular location">
    <subcellularLocation>
        <location evidence="5">Cytoplasm</location>
    </subcellularLocation>
</comment>
<evidence type="ECO:0000256" key="2">
    <source>
        <dbReference type="ARBA" id="ARBA00022801"/>
    </source>
</evidence>
<dbReference type="PROSITE" id="PS51194">
    <property type="entry name" value="HELICASE_CTER"/>
    <property type="match status" value="1"/>
</dbReference>
<evidence type="ECO:0000313" key="12">
    <source>
        <dbReference type="Proteomes" id="UP000217065"/>
    </source>
</evidence>
<dbReference type="InterPro" id="IPR050547">
    <property type="entry name" value="DEAD_box_RNA_helicases"/>
</dbReference>
<keyword evidence="5" id="KW-0346">Stress response</keyword>
<dbReference type="PROSITE" id="PS51192">
    <property type="entry name" value="HELICASE_ATP_BIND_1"/>
    <property type="match status" value="1"/>
</dbReference>
<keyword evidence="4 5" id="KW-0067">ATP-binding</keyword>
<accession>A0A264W5K0</accession>
<dbReference type="InterPro" id="IPR014001">
    <property type="entry name" value="Helicase_ATP-bd"/>
</dbReference>
<dbReference type="CDD" id="cd00268">
    <property type="entry name" value="DEADc"/>
    <property type="match status" value="1"/>
</dbReference>
<dbReference type="InterPro" id="IPR027417">
    <property type="entry name" value="P-loop_NTPase"/>
</dbReference>
<dbReference type="OrthoDB" id="9805696at2"/>
<gene>
    <name evidence="5" type="primary">cshB</name>
    <name evidence="11" type="ORF">CF394_04720</name>
</gene>
<dbReference type="InterPro" id="IPR044742">
    <property type="entry name" value="DEAD/DEAH_RhlB"/>
</dbReference>
<comment type="similarity">
    <text evidence="5">Belongs to the DEAD box helicase family. CshB subfamily.</text>
</comment>
<evidence type="ECO:0000259" key="9">
    <source>
        <dbReference type="PROSITE" id="PS51194"/>
    </source>
</evidence>
<dbReference type="SMART" id="SM00487">
    <property type="entry name" value="DEXDc"/>
    <property type="match status" value="1"/>
</dbReference>
<feature type="short sequence motif" description="Q motif" evidence="6">
    <location>
        <begin position="2"/>
        <end position="30"/>
    </location>
</feature>
<name>A0A264W5K0_9BACL</name>
<keyword evidence="1 5" id="KW-0547">Nucleotide-binding</keyword>
<dbReference type="GO" id="GO:0016887">
    <property type="term" value="F:ATP hydrolysis activity"/>
    <property type="evidence" value="ECO:0007669"/>
    <property type="project" value="RHEA"/>
</dbReference>
<evidence type="ECO:0000256" key="1">
    <source>
        <dbReference type="ARBA" id="ARBA00022741"/>
    </source>
</evidence>
<evidence type="ECO:0000256" key="7">
    <source>
        <dbReference type="SAM" id="MobiDB-lite"/>
    </source>
</evidence>
<dbReference type="GO" id="GO:0005829">
    <property type="term" value="C:cytosol"/>
    <property type="evidence" value="ECO:0007669"/>
    <property type="project" value="TreeGrafter"/>
</dbReference>
<evidence type="ECO:0000259" key="10">
    <source>
        <dbReference type="PROSITE" id="PS51195"/>
    </source>
</evidence>
<protein>
    <recommendedName>
        <fullName evidence="5">DEAD-box ATP-dependent RNA helicase CshB</fullName>
        <ecNumber evidence="5">3.6.4.13</ecNumber>
    </recommendedName>
</protein>
<keyword evidence="12" id="KW-1185">Reference proteome</keyword>
<dbReference type="GO" id="GO:0003724">
    <property type="term" value="F:RNA helicase activity"/>
    <property type="evidence" value="ECO:0007669"/>
    <property type="project" value="UniProtKB-UniRule"/>
</dbReference>
<dbReference type="GO" id="GO:0033592">
    <property type="term" value="F:RNA strand annealing activity"/>
    <property type="evidence" value="ECO:0007669"/>
    <property type="project" value="TreeGrafter"/>
</dbReference>
<feature type="domain" description="DEAD-box RNA helicase Q" evidence="10">
    <location>
        <begin position="2"/>
        <end position="30"/>
    </location>
</feature>
<dbReference type="GO" id="GO:0009409">
    <property type="term" value="P:response to cold"/>
    <property type="evidence" value="ECO:0007669"/>
    <property type="project" value="InterPro"/>
</dbReference>
<dbReference type="GO" id="GO:0005840">
    <property type="term" value="C:ribosome"/>
    <property type="evidence" value="ECO:0007669"/>
    <property type="project" value="TreeGrafter"/>
</dbReference>
<dbReference type="Pfam" id="PF00270">
    <property type="entry name" value="DEAD"/>
    <property type="match status" value="1"/>
</dbReference>
<feature type="region of interest" description="Disordered" evidence="7">
    <location>
        <begin position="408"/>
        <end position="432"/>
    </location>
</feature>
<dbReference type="GO" id="GO:0006401">
    <property type="term" value="P:RNA catabolic process"/>
    <property type="evidence" value="ECO:0007669"/>
    <property type="project" value="UniProtKB-UniRule"/>
</dbReference>
<dbReference type="GO" id="GO:0005524">
    <property type="term" value="F:ATP binding"/>
    <property type="evidence" value="ECO:0007669"/>
    <property type="project" value="UniProtKB-UniRule"/>
</dbReference>
<feature type="domain" description="Helicase ATP-binding" evidence="8">
    <location>
        <begin position="33"/>
        <end position="203"/>
    </location>
</feature>
<feature type="domain" description="Helicase C-terminal" evidence="9">
    <location>
        <begin position="230"/>
        <end position="373"/>
    </location>
</feature>
<dbReference type="Pfam" id="PF00271">
    <property type="entry name" value="Helicase_C"/>
    <property type="match status" value="1"/>
</dbReference>
<dbReference type="PANTHER" id="PTHR47963:SF1">
    <property type="entry name" value="DEAD-BOX ATP-DEPENDENT RNA HELICASE CSHB"/>
    <property type="match status" value="1"/>
</dbReference>
<dbReference type="EMBL" id="NOKQ01000187">
    <property type="protein sequence ID" value="OZS78844.1"/>
    <property type="molecule type" value="Genomic_DNA"/>
</dbReference>
<dbReference type="InterPro" id="IPR030881">
    <property type="entry name" value="CshB"/>
</dbReference>
<keyword evidence="3 5" id="KW-0347">Helicase</keyword>
<evidence type="ECO:0000259" key="8">
    <source>
        <dbReference type="PROSITE" id="PS51192"/>
    </source>
</evidence>
<evidence type="ECO:0000313" key="11">
    <source>
        <dbReference type="EMBL" id="OZS78844.1"/>
    </source>
</evidence>
<sequence length="432" mass="49143">MSKFSDYNFQPFLMEAIEQLKFDKPTPIQQKMIPLIMKGKSAIGQSHTGTGKTHSFLLPIVEQIQADKQEVQAIITSPTRELATQIHKTLQQLIENSPIQSKLFIGGTDKARAISKLGTQPHIVVGTPGRIKDLMLEGALHVHTASTLVIDEADLAFDLGFITDIDQFAGKMPEDLKMYVFSATIPEKLQPFLKKYMSSPEHIKIGDKKPVAEGIEFLAVPVRGKSKKNRLVEVLEVINPYLAIIFVNTKKYADKVAHHLNESGYKVGLIHGNLTPRDRKKMMQSIHDLEYQYIVATDLAARGIDIPGVSHVINLEIPDDLEFFVHRVGRTARAGLEGQAILLYQPEDEDALNRIEKMSITFQHVDIKNGEWTELKDRHARKNRPKQENEIDAKAKALVRKPKKVKPGYKRNMKWEMDKVKKRERKIRNRKR</sequence>
<comment type="caution">
    <text evidence="11">The sequence shown here is derived from an EMBL/GenBank/DDBJ whole genome shotgun (WGS) entry which is preliminary data.</text>
</comment>
<evidence type="ECO:0000256" key="4">
    <source>
        <dbReference type="ARBA" id="ARBA00022840"/>
    </source>
</evidence>
<reference evidence="11 12" key="1">
    <citation type="submission" date="2017-07" db="EMBL/GenBank/DDBJ databases">
        <title>Tetzosporium hominis gen.nov. sp.nov.</title>
        <authorList>
            <person name="Tetz G."/>
            <person name="Tetz V."/>
        </authorList>
    </citation>
    <scope>NUCLEOTIDE SEQUENCE [LARGE SCALE GENOMIC DNA]</scope>
    <source>
        <strain evidence="11 12">VT-49</strain>
    </source>
</reference>
<dbReference type="Proteomes" id="UP000217065">
    <property type="component" value="Unassembled WGS sequence"/>
</dbReference>
<dbReference type="PANTHER" id="PTHR47963">
    <property type="entry name" value="DEAD-BOX ATP-DEPENDENT RNA HELICASE 47, MITOCHONDRIAL"/>
    <property type="match status" value="1"/>
</dbReference>
<dbReference type="AlphaFoldDB" id="A0A264W5K0"/>
<dbReference type="EC" id="3.6.4.13" evidence="5"/>
<evidence type="ECO:0000256" key="6">
    <source>
        <dbReference type="PROSITE-ProRule" id="PRU00552"/>
    </source>
</evidence>
<comment type="function">
    <text evidence="5">Probable DEAD-box RNA helicase. May work in conjunction with the cold shock proteins to ensure proper initiation of transcription at low and optimal temperatures.</text>
</comment>
<keyword evidence="2 5" id="KW-0378">Hydrolase</keyword>